<name>A0A0A9PRV4_ARUDO</name>
<organism evidence="1">
    <name type="scientific">Arundo donax</name>
    <name type="common">Giant reed</name>
    <name type="synonym">Donax arundinaceus</name>
    <dbReference type="NCBI Taxonomy" id="35708"/>
    <lineage>
        <taxon>Eukaryota</taxon>
        <taxon>Viridiplantae</taxon>
        <taxon>Streptophyta</taxon>
        <taxon>Embryophyta</taxon>
        <taxon>Tracheophyta</taxon>
        <taxon>Spermatophyta</taxon>
        <taxon>Magnoliopsida</taxon>
        <taxon>Liliopsida</taxon>
        <taxon>Poales</taxon>
        <taxon>Poaceae</taxon>
        <taxon>PACMAD clade</taxon>
        <taxon>Arundinoideae</taxon>
        <taxon>Arundineae</taxon>
        <taxon>Arundo</taxon>
    </lineage>
</organism>
<sequence>MCLSTLKHGKLTFSQCVDVTLHTQGR</sequence>
<proteinExistence type="predicted"/>
<reference evidence="1" key="1">
    <citation type="submission" date="2014-09" db="EMBL/GenBank/DDBJ databases">
        <authorList>
            <person name="Magalhaes I.L.F."/>
            <person name="Oliveira U."/>
            <person name="Santos F.R."/>
            <person name="Vidigal T.H.D.A."/>
            <person name="Brescovit A.D."/>
            <person name="Santos A.J."/>
        </authorList>
    </citation>
    <scope>NUCLEOTIDE SEQUENCE</scope>
    <source>
        <tissue evidence="1">Shoot tissue taken approximately 20 cm above the soil surface</tissue>
    </source>
</reference>
<dbReference type="EMBL" id="GBRH01278502">
    <property type="protein sequence ID" value="JAD19393.1"/>
    <property type="molecule type" value="Transcribed_RNA"/>
</dbReference>
<accession>A0A0A9PRV4</accession>
<dbReference type="AlphaFoldDB" id="A0A0A9PRV4"/>
<protein>
    <submittedName>
        <fullName evidence="1">Uncharacterized protein</fullName>
    </submittedName>
</protein>
<evidence type="ECO:0000313" key="1">
    <source>
        <dbReference type="EMBL" id="JAD19393.1"/>
    </source>
</evidence>
<reference evidence="1" key="2">
    <citation type="journal article" date="2015" name="Data Brief">
        <title>Shoot transcriptome of the giant reed, Arundo donax.</title>
        <authorList>
            <person name="Barrero R.A."/>
            <person name="Guerrero F.D."/>
            <person name="Moolhuijzen P."/>
            <person name="Goolsby J.A."/>
            <person name="Tidwell J."/>
            <person name="Bellgard S.E."/>
            <person name="Bellgard M.I."/>
        </authorList>
    </citation>
    <scope>NUCLEOTIDE SEQUENCE</scope>
    <source>
        <tissue evidence="1">Shoot tissue taken approximately 20 cm above the soil surface</tissue>
    </source>
</reference>